<keyword evidence="2" id="KW-1185">Reference proteome</keyword>
<dbReference type="SUPFAM" id="SSF48452">
    <property type="entry name" value="TPR-like"/>
    <property type="match status" value="1"/>
</dbReference>
<evidence type="ECO:0000313" key="2">
    <source>
        <dbReference type="Proteomes" id="UP000009026"/>
    </source>
</evidence>
<evidence type="ECO:0000313" key="1">
    <source>
        <dbReference type="EMBL" id="AKQ64807.1"/>
    </source>
</evidence>
<dbReference type="RefSeq" id="WP_021781627.1">
    <property type="nucleotide sequence ID" value="NZ_CP012109.1"/>
</dbReference>
<name>A0A0H4XA72_9BACT</name>
<dbReference type="EMBL" id="CP012109">
    <property type="protein sequence ID" value="AKQ64807.1"/>
    <property type="molecule type" value="Genomic_DNA"/>
</dbReference>
<gene>
    <name evidence="1" type="ORF">A176_001719</name>
</gene>
<dbReference type="Proteomes" id="UP000009026">
    <property type="component" value="Chromosome"/>
</dbReference>
<reference evidence="1 2" key="1">
    <citation type="journal article" date="2016" name="PLoS ONE">
        <title>Complete Genome Sequence and Comparative Genomics of a Novel Myxobacterium Myxococcus hansupus.</title>
        <authorList>
            <person name="Sharma G."/>
            <person name="Narwani T."/>
            <person name="Subramanian S."/>
        </authorList>
    </citation>
    <scope>NUCLEOTIDE SEQUENCE [LARGE SCALE GENOMIC DNA]</scope>
    <source>
        <strain evidence="2">mixupus</strain>
    </source>
</reference>
<accession>A0A0H4XA72</accession>
<dbReference type="eggNOG" id="COG0457">
    <property type="taxonomic scope" value="Bacteria"/>
</dbReference>
<proteinExistence type="predicted"/>
<dbReference type="Pfam" id="PF13181">
    <property type="entry name" value="TPR_8"/>
    <property type="match status" value="1"/>
</dbReference>
<sequence>MTSKVEDVEARIAELCAEGNALADEEDFAGALSRFEQALALIPEPADDHESTQWVCVSIGDMHFQLGQYAEGREFMRRAVALPDGLGNPFIHLRLGQFAFELGDMARAGDELARAYMGGGEEIFDEDDPKYFQYVKSILRPARDS</sequence>
<dbReference type="Gene3D" id="1.25.40.10">
    <property type="entry name" value="Tetratricopeptide repeat domain"/>
    <property type="match status" value="1"/>
</dbReference>
<organism evidence="1 2">
    <name type="scientific">Pseudomyxococcus hansupus</name>
    <dbReference type="NCBI Taxonomy" id="1297742"/>
    <lineage>
        <taxon>Bacteria</taxon>
        <taxon>Pseudomonadati</taxon>
        <taxon>Myxococcota</taxon>
        <taxon>Myxococcia</taxon>
        <taxon>Myxococcales</taxon>
        <taxon>Cystobacterineae</taxon>
        <taxon>Myxococcaceae</taxon>
        <taxon>Pseudomyxococcus</taxon>
    </lineage>
</organism>
<dbReference type="InterPro" id="IPR011990">
    <property type="entry name" value="TPR-like_helical_dom_sf"/>
</dbReference>
<dbReference type="AlphaFoldDB" id="A0A0H4XA72"/>
<dbReference type="KEGG" id="mym:A176_001719"/>
<dbReference type="InterPro" id="IPR019734">
    <property type="entry name" value="TPR_rpt"/>
</dbReference>
<dbReference type="STRING" id="1297742.A176_001719"/>
<protein>
    <submittedName>
        <fullName evidence="1">TPR repeat protein</fullName>
    </submittedName>
</protein>
<dbReference type="PATRIC" id="fig|1297742.4.peg.1739"/>